<dbReference type="EMBL" id="CM007895">
    <property type="protein sequence ID" value="OTG23372.1"/>
    <property type="molecule type" value="Genomic_DNA"/>
</dbReference>
<dbReference type="InParanoid" id="A0A251UKU0"/>
<dbReference type="AlphaFoldDB" id="A0A251UKU0"/>
<gene>
    <name evidence="1" type="ORF">HannXRQ_Chr06g0181731</name>
</gene>
<reference evidence="2" key="1">
    <citation type="journal article" date="2017" name="Nature">
        <title>The sunflower genome provides insights into oil metabolism, flowering and Asterid evolution.</title>
        <authorList>
            <person name="Badouin H."/>
            <person name="Gouzy J."/>
            <person name="Grassa C.J."/>
            <person name="Murat F."/>
            <person name="Staton S.E."/>
            <person name="Cottret L."/>
            <person name="Lelandais-Briere C."/>
            <person name="Owens G.L."/>
            <person name="Carrere S."/>
            <person name="Mayjonade B."/>
            <person name="Legrand L."/>
            <person name="Gill N."/>
            <person name="Kane N.C."/>
            <person name="Bowers J.E."/>
            <person name="Hubner S."/>
            <person name="Bellec A."/>
            <person name="Berard A."/>
            <person name="Berges H."/>
            <person name="Blanchet N."/>
            <person name="Boniface M.C."/>
            <person name="Brunel D."/>
            <person name="Catrice O."/>
            <person name="Chaidir N."/>
            <person name="Claudel C."/>
            <person name="Donnadieu C."/>
            <person name="Faraut T."/>
            <person name="Fievet G."/>
            <person name="Helmstetter N."/>
            <person name="King M."/>
            <person name="Knapp S.J."/>
            <person name="Lai Z."/>
            <person name="Le Paslier M.C."/>
            <person name="Lippi Y."/>
            <person name="Lorenzon L."/>
            <person name="Mandel J.R."/>
            <person name="Marage G."/>
            <person name="Marchand G."/>
            <person name="Marquand E."/>
            <person name="Bret-Mestries E."/>
            <person name="Morien E."/>
            <person name="Nambeesan S."/>
            <person name="Nguyen T."/>
            <person name="Pegot-Espagnet P."/>
            <person name="Pouilly N."/>
            <person name="Raftis F."/>
            <person name="Sallet E."/>
            <person name="Schiex T."/>
            <person name="Thomas J."/>
            <person name="Vandecasteele C."/>
            <person name="Vares D."/>
            <person name="Vear F."/>
            <person name="Vautrin S."/>
            <person name="Crespi M."/>
            <person name="Mangin B."/>
            <person name="Burke J.M."/>
            <person name="Salse J."/>
            <person name="Munos S."/>
            <person name="Vincourt P."/>
            <person name="Rieseberg L.H."/>
            <person name="Langlade N.B."/>
        </authorList>
    </citation>
    <scope>NUCLEOTIDE SEQUENCE [LARGE SCALE GENOMIC DNA]</scope>
    <source>
        <strain evidence="2">cv. SF193</strain>
    </source>
</reference>
<evidence type="ECO:0000313" key="2">
    <source>
        <dbReference type="Proteomes" id="UP000215914"/>
    </source>
</evidence>
<evidence type="ECO:0000313" key="1">
    <source>
        <dbReference type="EMBL" id="OTG23372.1"/>
    </source>
</evidence>
<name>A0A251UKU0_HELAN</name>
<dbReference type="Proteomes" id="UP000215914">
    <property type="component" value="Chromosome 6"/>
</dbReference>
<protein>
    <submittedName>
        <fullName evidence="1">Uncharacterized protein</fullName>
    </submittedName>
</protein>
<proteinExistence type="predicted"/>
<accession>A0A251UKU0</accession>
<organism evidence="1 2">
    <name type="scientific">Helianthus annuus</name>
    <name type="common">Common sunflower</name>
    <dbReference type="NCBI Taxonomy" id="4232"/>
    <lineage>
        <taxon>Eukaryota</taxon>
        <taxon>Viridiplantae</taxon>
        <taxon>Streptophyta</taxon>
        <taxon>Embryophyta</taxon>
        <taxon>Tracheophyta</taxon>
        <taxon>Spermatophyta</taxon>
        <taxon>Magnoliopsida</taxon>
        <taxon>eudicotyledons</taxon>
        <taxon>Gunneridae</taxon>
        <taxon>Pentapetalae</taxon>
        <taxon>asterids</taxon>
        <taxon>campanulids</taxon>
        <taxon>Asterales</taxon>
        <taxon>Asteraceae</taxon>
        <taxon>Asteroideae</taxon>
        <taxon>Heliantheae alliance</taxon>
        <taxon>Heliantheae</taxon>
        <taxon>Helianthus</taxon>
    </lineage>
</organism>
<sequence length="71" mass="8373">MGLKHNKTTDELNNEHQYIIFNLQPLLQEILLRSLISPSASTISSHRIRHRLLRPPEVGFRLERRGWNQVC</sequence>
<keyword evidence="2" id="KW-1185">Reference proteome</keyword>